<evidence type="ECO:0000313" key="10">
    <source>
        <dbReference type="Proteomes" id="UP001595548"/>
    </source>
</evidence>
<dbReference type="InterPro" id="IPR003661">
    <property type="entry name" value="HisK_dim/P_dom"/>
</dbReference>
<dbReference type="InterPro" id="IPR000700">
    <property type="entry name" value="PAS-assoc_C"/>
</dbReference>
<evidence type="ECO:0000259" key="7">
    <source>
        <dbReference type="PROSITE" id="PS50110"/>
    </source>
</evidence>
<dbReference type="InterPro" id="IPR011006">
    <property type="entry name" value="CheY-like_superfamily"/>
</dbReference>
<comment type="catalytic activity">
    <reaction evidence="1">
        <text>ATP + protein L-histidine = ADP + protein N-phospho-L-histidine.</text>
        <dbReference type="EC" id="2.7.13.3"/>
    </reaction>
</comment>
<gene>
    <name evidence="9" type="ORF">ACFOEB_11170</name>
</gene>
<dbReference type="PANTHER" id="PTHR45339">
    <property type="entry name" value="HYBRID SIGNAL TRANSDUCTION HISTIDINE KINASE J"/>
    <property type="match status" value="1"/>
</dbReference>
<dbReference type="PANTHER" id="PTHR45339:SF5">
    <property type="entry name" value="HISTIDINE KINASE"/>
    <property type="match status" value="1"/>
</dbReference>
<dbReference type="RefSeq" id="WP_382416691.1">
    <property type="nucleotide sequence ID" value="NZ_AP031500.1"/>
</dbReference>
<dbReference type="Pfam" id="PF08447">
    <property type="entry name" value="PAS_3"/>
    <property type="match status" value="1"/>
</dbReference>
<dbReference type="Gene3D" id="3.40.50.2300">
    <property type="match status" value="2"/>
</dbReference>
<feature type="coiled-coil region" evidence="5">
    <location>
        <begin position="1"/>
        <end position="28"/>
    </location>
</feature>
<dbReference type="Proteomes" id="UP001595548">
    <property type="component" value="Unassembled WGS sequence"/>
</dbReference>
<keyword evidence="3 4" id="KW-0597">Phosphoprotein</keyword>
<dbReference type="InterPro" id="IPR036890">
    <property type="entry name" value="HATPase_C_sf"/>
</dbReference>
<dbReference type="SUPFAM" id="SSF52172">
    <property type="entry name" value="CheY-like"/>
    <property type="match status" value="2"/>
</dbReference>
<dbReference type="SUPFAM" id="SSF47384">
    <property type="entry name" value="Homodimeric domain of signal transducing histidine kinase"/>
    <property type="match status" value="1"/>
</dbReference>
<sequence length="711" mass="79568">MASEGDDINALKARIRELEQTLSEQRAMTQTSPAVASDCAQSPNELAERDRRFRYALAASRDGLWDWNINSGTCYFSHGYWLLLGHTKPPNFADFATVEQQLLHPEDRDAVLTELRSAIANRRSSLRLEHRMLNALGQTVWVDSRCVLVEPDENGYATRCVGTISDISNEVNTNAELVSAKAEAEQASKTKSQFLASMSHEIRTPMNAIIGLGHLLQDTPLDEVQRGYLHSMGIAADALLQTVNQVFDYAKLETGNITLEHSHFDLERVFERLSHQFESRGLNQDTDTKPVDINFAIDDDVPLFMRGDATRLNHIISHLVSNALQYSYSREILIKAELVHSDGDTIRLRIAITDYGRGISPSTLDRLRRDLQRPPHRTIGEKSGFGLQICKLLVKLMNGSLELTSLPDKVTTFSFTADFEKSHIGARRINDSEYNCRALRLLVVDDNQLALDILSQSAGKLVDHVDTASDAHVACEKIHRAEQDNRPYDLVLIDYKMPIKNGLAAARDIKTACDLNKKPRIFLVSSLSRDEIFSQPHSANQKDAQLIDDFLSKPVSESRLFDAICKALPECLQPNQKTEPEAFEQLQGRHILLVEDNIVNQQVAIGMLRKKGVQTTTANNGQEALDKLHSGEHFDAILMDIEMPLMNGIEATTLIRADERFHNVPIIALTAQAMHEDRDRCLAAGMDDYISKPIKPVQLYQTLSASLITSA</sequence>
<dbReference type="CDD" id="cd17546">
    <property type="entry name" value="REC_hyHK_CKI1_RcsC-like"/>
    <property type="match status" value="1"/>
</dbReference>
<dbReference type="CDD" id="cd00130">
    <property type="entry name" value="PAS"/>
    <property type="match status" value="1"/>
</dbReference>
<evidence type="ECO:0000256" key="5">
    <source>
        <dbReference type="SAM" id="Coils"/>
    </source>
</evidence>
<evidence type="ECO:0000313" key="9">
    <source>
        <dbReference type="EMBL" id="MFC3155761.1"/>
    </source>
</evidence>
<dbReference type="EC" id="2.7.13.3" evidence="2"/>
<proteinExistence type="predicted"/>
<dbReference type="SUPFAM" id="SSF55785">
    <property type="entry name" value="PYP-like sensor domain (PAS domain)"/>
    <property type="match status" value="1"/>
</dbReference>
<dbReference type="Pfam" id="PF00072">
    <property type="entry name" value="Response_reg"/>
    <property type="match status" value="2"/>
</dbReference>
<keyword evidence="10" id="KW-1185">Reference proteome</keyword>
<dbReference type="EMBL" id="JBHRTL010000007">
    <property type="protein sequence ID" value="MFC3155761.1"/>
    <property type="molecule type" value="Genomic_DNA"/>
</dbReference>
<dbReference type="PROSITE" id="PS50110">
    <property type="entry name" value="RESPONSE_REGULATORY"/>
    <property type="match status" value="2"/>
</dbReference>
<feature type="domain" description="Response regulatory" evidence="7">
    <location>
        <begin position="590"/>
        <end position="707"/>
    </location>
</feature>
<dbReference type="Pfam" id="PF02518">
    <property type="entry name" value="HATPase_c"/>
    <property type="match status" value="1"/>
</dbReference>
<feature type="modified residue" description="4-aspartylphosphate" evidence="4">
    <location>
        <position position="494"/>
    </location>
</feature>
<protein>
    <recommendedName>
        <fullName evidence="2">histidine kinase</fullName>
        <ecNumber evidence="2">2.7.13.3</ecNumber>
    </recommendedName>
</protein>
<feature type="modified residue" description="4-aspartylphosphate" evidence="4">
    <location>
        <position position="640"/>
    </location>
</feature>
<dbReference type="InterPro" id="IPR000014">
    <property type="entry name" value="PAS"/>
</dbReference>
<evidence type="ECO:0000256" key="2">
    <source>
        <dbReference type="ARBA" id="ARBA00012438"/>
    </source>
</evidence>
<dbReference type="InterPro" id="IPR005467">
    <property type="entry name" value="His_kinase_dom"/>
</dbReference>
<feature type="domain" description="Response regulatory" evidence="7">
    <location>
        <begin position="440"/>
        <end position="568"/>
    </location>
</feature>
<evidence type="ECO:0000259" key="6">
    <source>
        <dbReference type="PROSITE" id="PS50109"/>
    </source>
</evidence>
<keyword evidence="5" id="KW-0175">Coiled coil</keyword>
<reference evidence="10" key="1">
    <citation type="journal article" date="2019" name="Int. J. Syst. Evol. Microbiol.">
        <title>The Global Catalogue of Microorganisms (GCM) 10K type strain sequencing project: providing services to taxonomists for standard genome sequencing and annotation.</title>
        <authorList>
            <consortium name="The Broad Institute Genomics Platform"/>
            <consortium name="The Broad Institute Genome Sequencing Center for Infectious Disease"/>
            <person name="Wu L."/>
            <person name="Ma J."/>
        </authorList>
    </citation>
    <scope>NUCLEOTIDE SEQUENCE [LARGE SCALE GENOMIC DNA]</scope>
    <source>
        <strain evidence="10">KCTC 52141</strain>
    </source>
</reference>
<dbReference type="PROSITE" id="PS50113">
    <property type="entry name" value="PAC"/>
    <property type="match status" value="1"/>
</dbReference>
<name>A0ABV7HSK3_9GAMM</name>
<dbReference type="Gene3D" id="3.30.565.10">
    <property type="entry name" value="Histidine kinase-like ATPase, C-terminal domain"/>
    <property type="match status" value="1"/>
</dbReference>
<dbReference type="SUPFAM" id="SSF55874">
    <property type="entry name" value="ATPase domain of HSP90 chaperone/DNA topoisomerase II/histidine kinase"/>
    <property type="match status" value="1"/>
</dbReference>
<evidence type="ECO:0000256" key="1">
    <source>
        <dbReference type="ARBA" id="ARBA00000085"/>
    </source>
</evidence>
<dbReference type="InterPro" id="IPR001789">
    <property type="entry name" value="Sig_transdc_resp-reg_receiver"/>
</dbReference>
<dbReference type="SMART" id="SM00448">
    <property type="entry name" value="REC"/>
    <property type="match status" value="2"/>
</dbReference>
<dbReference type="SMART" id="SM00387">
    <property type="entry name" value="HATPase_c"/>
    <property type="match status" value="1"/>
</dbReference>
<dbReference type="InterPro" id="IPR036097">
    <property type="entry name" value="HisK_dim/P_sf"/>
</dbReference>
<accession>A0ABV7HSK3</accession>
<dbReference type="CDD" id="cd00082">
    <property type="entry name" value="HisKA"/>
    <property type="match status" value="1"/>
</dbReference>
<dbReference type="PROSITE" id="PS50109">
    <property type="entry name" value="HIS_KIN"/>
    <property type="match status" value="1"/>
</dbReference>
<dbReference type="SMART" id="SM00388">
    <property type="entry name" value="HisKA"/>
    <property type="match status" value="1"/>
</dbReference>
<evidence type="ECO:0000256" key="3">
    <source>
        <dbReference type="ARBA" id="ARBA00022553"/>
    </source>
</evidence>
<dbReference type="Gene3D" id="3.30.450.20">
    <property type="entry name" value="PAS domain"/>
    <property type="match status" value="1"/>
</dbReference>
<dbReference type="Gene3D" id="1.10.287.130">
    <property type="match status" value="1"/>
</dbReference>
<feature type="domain" description="PAC" evidence="8">
    <location>
        <begin position="126"/>
        <end position="179"/>
    </location>
</feature>
<evidence type="ECO:0000259" key="8">
    <source>
        <dbReference type="PROSITE" id="PS50113"/>
    </source>
</evidence>
<organism evidence="9 10">
    <name type="scientific">Gilvimarinus japonicus</name>
    <dbReference type="NCBI Taxonomy" id="1796469"/>
    <lineage>
        <taxon>Bacteria</taxon>
        <taxon>Pseudomonadati</taxon>
        <taxon>Pseudomonadota</taxon>
        <taxon>Gammaproteobacteria</taxon>
        <taxon>Cellvibrionales</taxon>
        <taxon>Cellvibrionaceae</taxon>
        <taxon>Gilvimarinus</taxon>
    </lineage>
</organism>
<dbReference type="CDD" id="cd00075">
    <property type="entry name" value="HATPase"/>
    <property type="match status" value="1"/>
</dbReference>
<dbReference type="InterPro" id="IPR035965">
    <property type="entry name" value="PAS-like_dom_sf"/>
</dbReference>
<feature type="domain" description="Histidine kinase" evidence="6">
    <location>
        <begin position="197"/>
        <end position="421"/>
    </location>
</feature>
<comment type="caution">
    <text evidence="9">The sequence shown here is derived from an EMBL/GenBank/DDBJ whole genome shotgun (WGS) entry which is preliminary data.</text>
</comment>
<evidence type="ECO:0000256" key="4">
    <source>
        <dbReference type="PROSITE-ProRule" id="PRU00169"/>
    </source>
</evidence>
<dbReference type="InterPro" id="IPR003594">
    <property type="entry name" value="HATPase_dom"/>
</dbReference>
<dbReference type="Pfam" id="PF00512">
    <property type="entry name" value="HisKA"/>
    <property type="match status" value="1"/>
</dbReference>
<dbReference type="InterPro" id="IPR013655">
    <property type="entry name" value="PAS_fold_3"/>
</dbReference>